<dbReference type="CDD" id="cd09603">
    <property type="entry name" value="M1_APN_like"/>
    <property type="match status" value="1"/>
</dbReference>
<dbReference type="InterPro" id="IPR014782">
    <property type="entry name" value="Peptidase_M1_dom"/>
</dbReference>
<dbReference type="GO" id="GO:0005737">
    <property type="term" value="C:cytoplasm"/>
    <property type="evidence" value="ECO:0007669"/>
    <property type="project" value="TreeGrafter"/>
</dbReference>
<feature type="signal peptide" evidence="12">
    <location>
        <begin position="1"/>
        <end position="15"/>
    </location>
</feature>
<keyword evidence="11" id="KW-0482">Metalloprotease</keyword>
<evidence type="ECO:0000259" key="13">
    <source>
        <dbReference type="Pfam" id="PF01433"/>
    </source>
</evidence>
<keyword evidence="7" id="KW-0645">Protease</keyword>
<comment type="similarity">
    <text evidence="3">Belongs to the peptidase M1 family.</text>
</comment>
<evidence type="ECO:0000256" key="12">
    <source>
        <dbReference type="SAM" id="SignalP"/>
    </source>
</evidence>
<proteinExistence type="inferred from homology"/>
<dbReference type="Pfam" id="PF17900">
    <property type="entry name" value="Peptidase_M1_N"/>
    <property type="match status" value="1"/>
</dbReference>
<dbReference type="PANTHER" id="PTHR11533:SF174">
    <property type="entry name" value="PUROMYCIN-SENSITIVE AMINOPEPTIDASE-RELATED"/>
    <property type="match status" value="1"/>
</dbReference>
<dbReference type="GO" id="GO:0070006">
    <property type="term" value="F:metalloaminopeptidase activity"/>
    <property type="evidence" value="ECO:0007669"/>
    <property type="project" value="TreeGrafter"/>
</dbReference>
<evidence type="ECO:0000313" key="15">
    <source>
        <dbReference type="EMBL" id="NNT72173.1"/>
    </source>
</evidence>
<dbReference type="RefSeq" id="WP_171222357.1">
    <property type="nucleotide sequence ID" value="NZ_CP121446.1"/>
</dbReference>
<evidence type="ECO:0000313" key="16">
    <source>
        <dbReference type="Proteomes" id="UP000536509"/>
    </source>
</evidence>
<comment type="catalytic activity">
    <reaction evidence="1">
        <text>Release of an N-terminal amino acid, Xaa-|-Yaa- from a peptide, amide or arylamide. Xaa is preferably Ala, but may be most amino acids including Pro (slow action). When a terminal hydrophobic residue is followed by a prolyl residue, the two may be released as an intact Xaa-Pro dipeptide.</text>
        <dbReference type="EC" id="3.4.11.2"/>
    </reaction>
</comment>
<organism evidence="15 16">
    <name type="scientific">Flavobacterium rivulicola</name>
    <dbReference type="NCBI Taxonomy" id="2732161"/>
    <lineage>
        <taxon>Bacteria</taxon>
        <taxon>Pseudomonadati</taxon>
        <taxon>Bacteroidota</taxon>
        <taxon>Flavobacteriia</taxon>
        <taxon>Flavobacteriales</taxon>
        <taxon>Flavobacteriaceae</taxon>
        <taxon>Flavobacterium</taxon>
    </lineage>
</organism>
<dbReference type="EMBL" id="JABEVX010000004">
    <property type="protein sequence ID" value="NNT72173.1"/>
    <property type="molecule type" value="Genomic_DNA"/>
</dbReference>
<evidence type="ECO:0000256" key="6">
    <source>
        <dbReference type="ARBA" id="ARBA00022438"/>
    </source>
</evidence>
<sequence length="691" mass="80812">MRLLFFLLFTAISFAQQTAQVDFIKCNSIVAPDFNLKKVVGSAVYHFKVLKPIDTIRIDAKNMNFSQVKINNQLVKFKNNSKELLLFEGFKKGMNWVSFSYEAIPKQTIYFVGQGDHRQIWTQGQGKYTSYWMPSFDDVNEKVIFNLEIISPKNEVALSNGVLKKTMPLDNHFKAWFYEMQKPMSSYLLAMVIGDFRNKVIASKSGIPLQFFIQPKDTAKFESTYKYSKQLFDYLEKEIGVKYPWQIYKQIPVEDFLYAGMENTSCTIFAQDFVVDEIGFNDRNYINVNAHELAHQWFGDLITAKSGKHHWLQEGFATYYALLAEREVFGEDYFYHQLYRTSLQLKNAAKTDTIPIMNEKASSLSFYQKGAWALHTIREAIGPKLFQKAVKTYLKKYQYKNVETDDFLAEIKKVSPTFDTEKFKKTWLEDYRFQIEEANTLLKKNTFIQTLFETQQLRKKTLAANQQKFMELLQSKGFYPVKTEILYQLKDVPFQDKKELLILAMQTNDIKVRQAVAEFTEEIPAEFKGQYETLLDDKSYETREIAFMNLWKNFPESRVNYLAKAKDWIGGNDKGLRILFLTFSILSEAQESADKSNYYNELVDYTTPKYESSVRQNAIVKMLSINDKDIAVLKSLVNATTHHKWQFSKFGRDKIRQLLKEDNYRVLLESLLPTLAESEKFQLQKLLSEKI</sequence>
<protein>
    <recommendedName>
        <fullName evidence="5">Aminopeptidase N</fullName>
        <ecNumber evidence="4">3.4.11.2</ecNumber>
    </recommendedName>
</protein>
<dbReference type="SUPFAM" id="SSF63737">
    <property type="entry name" value="Leukotriene A4 hydrolase N-terminal domain"/>
    <property type="match status" value="1"/>
</dbReference>
<evidence type="ECO:0000259" key="14">
    <source>
        <dbReference type="Pfam" id="PF17900"/>
    </source>
</evidence>
<feature type="domain" description="Peptidase M1 membrane alanine aminopeptidase" evidence="13">
    <location>
        <begin position="227"/>
        <end position="427"/>
    </location>
</feature>
<evidence type="ECO:0000256" key="2">
    <source>
        <dbReference type="ARBA" id="ARBA00001947"/>
    </source>
</evidence>
<dbReference type="GO" id="GO:0016020">
    <property type="term" value="C:membrane"/>
    <property type="evidence" value="ECO:0007669"/>
    <property type="project" value="TreeGrafter"/>
</dbReference>
<evidence type="ECO:0000256" key="3">
    <source>
        <dbReference type="ARBA" id="ARBA00010136"/>
    </source>
</evidence>
<dbReference type="GO" id="GO:0005615">
    <property type="term" value="C:extracellular space"/>
    <property type="evidence" value="ECO:0007669"/>
    <property type="project" value="TreeGrafter"/>
</dbReference>
<dbReference type="Gene3D" id="1.10.390.10">
    <property type="entry name" value="Neutral Protease Domain 2"/>
    <property type="match status" value="1"/>
</dbReference>
<dbReference type="Pfam" id="PF01433">
    <property type="entry name" value="Peptidase_M1"/>
    <property type="match status" value="1"/>
</dbReference>
<evidence type="ECO:0000256" key="10">
    <source>
        <dbReference type="ARBA" id="ARBA00022833"/>
    </source>
</evidence>
<dbReference type="GO" id="GO:0008270">
    <property type="term" value="F:zinc ion binding"/>
    <property type="evidence" value="ECO:0007669"/>
    <property type="project" value="InterPro"/>
</dbReference>
<keyword evidence="8" id="KW-0479">Metal-binding</keyword>
<keyword evidence="6" id="KW-0031">Aminopeptidase</keyword>
<dbReference type="InterPro" id="IPR001930">
    <property type="entry name" value="Peptidase_M1"/>
</dbReference>
<accession>A0A7Y3R951</accession>
<evidence type="ECO:0000256" key="9">
    <source>
        <dbReference type="ARBA" id="ARBA00022801"/>
    </source>
</evidence>
<keyword evidence="9" id="KW-0378">Hydrolase</keyword>
<keyword evidence="12" id="KW-0732">Signal</keyword>
<dbReference type="PRINTS" id="PR00756">
    <property type="entry name" value="ALADIPTASE"/>
</dbReference>
<dbReference type="PANTHER" id="PTHR11533">
    <property type="entry name" value="PROTEASE M1 ZINC METALLOPROTEASE"/>
    <property type="match status" value="1"/>
</dbReference>
<dbReference type="AlphaFoldDB" id="A0A7Y3R951"/>
<comment type="caution">
    <text evidence="15">The sequence shown here is derived from an EMBL/GenBank/DDBJ whole genome shotgun (WGS) entry which is preliminary data.</text>
</comment>
<dbReference type="GO" id="GO:0043171">
    <property type="term" value="P:peptide catabolic process"/>
    <property type="evidence" value="ECO:0007669"/>
    <property type="project" value="TreeGrafter"/>
</dbReference>
<feature type="chain" id="PRO_5030512226" description="Aminopeptidase N" evidence="12">
    <location>
        <begin position="16"/>
        <end position="691"/>
    </location>
</feature>
<reference evidence="15 16" key="1">
    <citation type="submission" date="2020-05" db="EMBL/GenBank/DDBJ databases">
        <title>Draft genome of Flavobacterium sp. IMCC34852.</title>
        <authorList>
            <person name="Song J."/>
            <person name="Cho J.-C."/>
        </authorList>
    </citation>
    <scope>NUCLEOTIDE SEQUENCE [LARGE SCALE GENOMIC DNA]</scope>
    <source>
        <strain evidence="15 16">IMCC34852</strain>
    </source>
</reference>
<evidence type="ECO:0000256" key="4">
    <source>
        <dbReference type="ARBA" id="ARBA00012564"/>
    </source>
</evidence>
<dbReference type="SUPFAM" id="SSF55486">
    <property type="entry name" value="Metalloproteases ('zincins'), catalytic domain"/>
    <property type="match status" value="1"/>
</dbReference>
<evidence type="ECO:0000256" key="11">
    <source>
        <dbReference type="ARBA" id="ARBA00023049"/>
    </source>
</evidence>
<dbReference type="InterPro" id="IPR050344">
    <property type="entry name" value="Peptidase_M1_aminopeptidases"/>
</dbReference>
<dbReference type="InterPro" id="IPR027268">
    <property type="entry name" value="Peptidase_M4/M1_CTD_sf"/>
</dbReference>
<dbReference type="Proteomes" id="UP000536509">
    <property type="component" value="Unassembled WGS sequence"/>
</dbReference>
<keyword evidence="16" id="KW-1185">Reference proteome</keyword>
<evidence type="ECO:0000256" key="7">
    <source>
        <dbReference type="ARBA" id="ARBA00022670"/>
    </source>
</evidence>
<feature type="domain" description="Aminopeptidase N-like N-terminal" evidence="14">
    <location>
        <begin position="31"/>
        <end position="188"/>
    </location>
</feature>
<dbReference type="GO" id="GO:0006508">
    <property type="term" value="P:proteolysis"/>
    <property type="evidence" value="ECO:0007669"/>
    <property type="project" value="UniProtKB-KW"/>
</dbReference>
<evidence type="ECO:0000256" key="1">
    <source>
        <dbReference type="ARBA" id="ARBA00000098"/>
    </source>
</evidence>
<dbReference type="EC" id="3.4.11.2" evidence="4"/>
<dbReference type="InterPro" id="IPR042097">
    <property type="entry name" value="Aminopeptidase_N-like_N_sf"/>
</dbReference>
<keyword evidence="10" id="KW-0862">Zinc</keyword>
<dbReference type="InterPro" id="IPR045357">
    <property type="entry name" value="Aminopeptidase_N-like_N"/>
</dbReference>
<dbReference type="GO" id="GO:0016285">
    <property type="term" value="F:alanyl aminopeptidase activity"/>
    <property type="evidence" value="ECO:0007669"/>
    <property type="project" value="UniProtKB-EC"/>
</dbReference>
<gene>
    <name evidence="15" type="ORF">HKT18_08115</name>
</gene>
<evidence type="ECO:0000256" key="8">
    <source>
        <dbReference type="ARBA" id="ARBA00022723"/>
    </source>
</evidence>
<comment type="cofactor">
    <cofactor evidence="2">
        <name>Zn(2+)</name>
        <dbReference type="ChEBI" id="CHEBI:29105"/>
    </cofactor>
</comment>
<dbReference type="Gene3D" id="2.60.40.1730">
    <property type="entry name" value="tricorn interacting facor f3 domain"/>
    <property type="match status" value="1"/>
</dbReference>
<dbReference type="GO" id="GO:0042277">
    <property type="term" value="F:peptide binding"/>
    <property type="evidence" value="ECO:0007669"/>
    <property type="project" value="TreeGrafter"/>
</dbReference>
<evidence type="ECO:0000256" key="5">
    <source>
        <dbReference type="ARBA" id="ARBA00015611"/>
    </source>
</evidence>
<name>A0A7Y3R951_9FLAO</name>